<evidence type="ECO:0000256" key="2">
    <source>
        <dbReference type="ARBA" id="ARBA00007742"/>
    </source>
</evidence>
<evidence type="ECO:0000256" key="4">
    <source>
        <dbReference type="ARBA" id="ARBA00022989"/>
    </source>
</evidence>
<dbReference type="EMBL" id="NCVQ01000003">
    <property type="protein sequence ID" value="PWZ38519.1"/>
    <property type="molecule type" value="Genomic_DNA"/>
</dbReference>
<comment type="subcellular location">
    <subcellularLocation>
        <location evidence="1">Membrane</location>
        <topology evidence="1">Multi-pass membrane protein</topology>
    </subcellularLocation>
</comment>
<accession>A0A3L6FUH8</accession>
<proteinExistence type="inferred from homology"/>
<feature type="transmembrane region" description="Helical" evidence="6">
    <location>
        <begin position="225"/>
        <end position="249"/>
    </location>
</feature>
<dbReference type="GO" id="GO:0006629">
    <property type="term" value="P:lipid metabolic process"/>
    <property type="evidence" value="ECO:0007669"/>
    <property type="project" value="InterPro"/>
</dbReference>
<evidence type="ECO:0000256" key="3">
    <source>
        <dbReference type="ARBA" id="ARBA00022692"/>
    </source>
</evidence>
<feature type="domain" description="3-oxo-5-alpha-steroid 4-dehydrogenase C-terminal" evidence="7">
    <location>
        <begin position="164"/>
        <end position="278"/>
    </location>
</feature>
<keyword evidence="3 6" id="KW-0812">Transmembrane</keyword>
<feature type="transmembrane region" description="Helical" evidence="6">
    <location>
        <begin position="70"/>
        <end position="90"/>
    </location>
</feature>
<dbReference type="PANTHER" id="PTHR10556:SF50">
    <property type="entry name" value="3-OXO-5-ALPHA-STEROID 4-DEHYDROGENASE FAMILY PROTEIN"/>
    <property type="match status" value="1"/>
</dbReference>
<dbReference type="AlphaFoldDB" id="A0A3L6FUH8"/>
<dbReference type="Proteomes" id="UP000251960">
    <property type="component" value="Chromosome 2"/>
</dbReference>
<comment type="caution">
    <text evidence="8">The sequence shown here is derived from an EMBL/GenBank/DDBJ whole genome shotgun (WGS) entry which is preliminary data.</text>
</comment>
<reference evidence="8" key="1">
    <citation type="journal article" date="2018" name="Nat. Genet.">
        <title>Extensive intraspecific gene order and gene structural variations between Mo17 and other maize genomes.</title>
        <authorList>
            <person name="Sun S."/>
            <person name="Zhou Y."/>
            <person name="Chen J."/>
            <person name="Shi J."/>
            <person name="Zhao H."/>
            <person name="Zhao H."/>
            <person name="Song W."/>
            <person name="Zhang M."/>
            <person name="Cui Y."/>
            <person name="Dong X."/>
            <person name="Liu H."/>
            <person name="Ma X."/>
            <person name="Jiao Y."/>
            <person name="Wang B."/>
            <person name="Wei X."/>
            <person name="Stein J.C."/>
            <person name="Glaubitz J.C."/>
            <person name="Lu F."/>
            <person name="Yu G."/>
            <person name="Liang C."/>
            <person name="Fengler K."/>
            <person name="Li B."/>
            <person name="Rafalski A."/>
            <person name="Schnable P.S."/>
            <person name="Ware D.H."/>
            <person name="Buckler E.S."/>
            <person name="Lai J."/>
        </authorList>
    </citation>
    <scope>NUCLEOTIDE SEQUENCE [LARGE SCALE GENOMIC DNA]</scope>
    <source>
        <tissue evidence="8">Seedling</tissue>
    </source>
</reference>
<sequence>MAWPAPPFLYAPSPLEAWASAAGAVAMAFLAVSEFRGDHLAYSKFSRGGGGGQQGTKQRQRQRVRVPSRVGMVLLYFPALAAALASFAVPGAVDGARAHVLSAAVAVHFLKRVLEALFLHRYSGSMPLATSLLIAGHYLFAGVGMIYAQRLRRRGLPEPRVDLLLPGVLAFAVGLAGNFYHHYLLSRLRARDGGDAGGEGAYRIPSGGLFGLVACPHYLFETLAFFGLAMVSQTLFALTVAVGTAAYLAGRSRATRKWYAAKFDDFPSRVKALVPYVW</sequence>
<dbReference type="FunFam" id="1.20.120.1630:FF:000017">
    <property type="entry name" value="3-oxo-5-alpha-steroid 4-dehydrogenase family protein"/>
    <property type="match status" value="1"/>
</dbReference>
<gene>
    <name evidence="8" type="primary">DET2_1</name>
    <name evidence="8" type="ORF">Zm00014a_035757</name>
</gene>
<keyword evidence="4 6" id="KW-1133">Transmembrane helix</keyword>
<keyword evidence="5 6" id="KW-0472">Membrane</keyword>
<evidence type="ECO:0000256" key="6">
    <source>
        <dbReference type="SAM" id="Phobius"/>
    </source>
</evidence>
<protein>
    <submittedName>
        <fullName evidence="8">Steroid 5-alpha-reductase DET2</fullName>
    </submittedName>
</protein>
<dbReference type="InterPro" id="IPR001104">
    <property type="entry name" value="3-oxo-5_a-steroid_4-DH_C"/>
</dbReference>
<feature type="transmembrane region" description="Helical" evidence="6">
    <location>
        <begin position="126"/>
        <end position="148"/>
    </location>
</feature>
<evidence type="ECO:0000313" key="8">
    <source>
        <dbReference type="EMBL" id="PWZ38519.1"/>
    </source>
</evidence>
<name>A0A3L6FUH8_MAIZE</name>
<organism evidence="8">
    <name type="scientific">Zea mays</name>
    <name type="common">Maize</name>
    <dbReference type="NCBI Taxonomy" id="4577"/>
    <lineage>
        <taxon>Eukaryota</taxon>
        <taxon>Viridiplantae</taxon>
        <taxon>Streptophyta</taxon>
        <taxon>Embryophyta</taxon>
        <taxon>Tracheophyta</taxon>
        <taxon>Spermatophyta</taxon>
        <taxon>Magnoliopsida</taxon>
        <taxon>Liliopsida</taxon>
        <taxon>Poales</taxon>
        <taxon>Poaceae</taxon>
        <taxon>PACMAD clade</taxon>
        <taxon>Panicoideae</taxon>
        <taxon>Andropogonodae</taxon>
        <taxon>Andropogoneae</taxon>
        <taxon>Tripsacinae</taxon>
        <taxon>Zea</taxon>
    </lineage>
</organism>
<evidence type="ECO:0000256" key="1">
    <source>
        <dbReference type="ARBA" id="ARBA00004141"/>
    </source>
</evidence>
<dbReference type="Pfam" id="PF02544">
    <property type="entry name" value="Steroid_dh"/>
    <property type="match status" value="1"/>
</dbReference>
<dbReference type="PROSITE" id="PS50244">
    <property type="entry name" value="S5A_REDUCTASE"/>
    <property type="match status" value="1"/>
</dbReference>
<dbReference type="GO" id="GO:0016627">
    <property type="term" value="F:oxidoreductase activity, acting on the CH-CH group of donors"/>
    <property type="evidence" value="ECO:0007669"/>
    <property type="project" value="InterPro"/>
</dbReference>
<feature type="transmembrane region" description="Helical" evidence="6">
    <location>
        <begin position="163"/>
        <end position="180"/>
    </location>
</feature>
<feature type="transmembrane region" description="Helical" evidence="6">
    <location>
        <begin position="17"/>
        <end position="35"/>
    </location>
</feature>
<evidence type="ECO:0000256" key="5">
    <source>
        <dbReference type="ARBA" id="ARBA00023136"/>
    </source>
</evidence>
<dbReference type="PANTHER" id="PTHR10556">
    <property type="entry name" value="3-OXO-5-ALPHA-STEROID 4-DEHYDROGENASE"/>
    <property type="match status" value="1"/>
</dbReference>
<dbReference type="Gene3D" id="1.20.120.1630">
    <property type="match status" value="1"/>
</dbReference>
<evidence type="ECO:0000259" key="7">
    <source>
        <dbReference type="Pfam" id="PF02544"/>
    </source>
</evidence>
<dbReference type="GO" id="GO:0016020">
    <property type="term" value="C:membrane"/>
    <property type="evidence" value="ECO:0007669"/>
    <property type="project" value="UniProtKB-SubCell"/>
</dbReference>
<comment type="similarity">
    <text evidence="2">Belongs to the steroid 5-alpha reductase family.</text>
</comment>
<dbReference type="InterPro" id="IPR039357">
    <property type="entry name" value="SRD5A/TECR"/>
</dbReference>